<dbReference type="GO" id="GO:0008168">
    <property type="term" value="F:methyltransferase activity"/>
    <property type="evidence" value="ECO:0007669"/>
    <property type="project" value="UniProtKB-KW"/>
</dbReference>
<dbReference type="PANTHER" id="PTHR43861:SF1">
    <property type="entry name" value="TRANS-ACONITATE 2-METHYLTRANSFERASE"/>
    <property type="match status" value="1"/>
</dbReference>
<dbReference type="PANTHER" id="PTHR43861">
    <property type="entry name" value="TRANS-ACONITATE 2-METHYLTRANSFERASE-RELATED"/>
    <property type="match status" value="1"/>
</dbReference>
<sequence length="332" mass="37066">MPFSDPQRDDYRELAAVYDDWQYLYPQPFALSLRPRLVSVLDEFSTPRESYADLGCGTGLLAAWWKQRYPEWHVFGVDRSPAMIERALQTATRSAQKQALMQWGLTTRGLRASSFDEMMAAAEQMQAGGPAPSPPTTSLADSRGSATDITADQPQDQAPSKSGVDFRVQGLDAIDLPEPIGLATCVFDGINHILRVPDLVAAFRSIRSSLAEGGLFVFDLVHEAVFAEAFDGAVVRKGPGLVVTADSIHFTRGDHLFGKTTFAVFREENGAWRRYDAEISERCWRRKEIVEALESAGLSLLRQDDIDPAKEPEFQLPRTFWICRRPLEGSHR</sequence>
<dbReference type="SUPFAM" id="SSF53335">
    <property type="entry name" value="S-adenosyl-L-methionine-dependent methyltransferases"/>
    <property type="match status" value="1"/>
</dbReference>
<dbReference type="EMBL" id="JAGQHS010000348">
    <property type="protein sequence ID" value="MCA9759440.1"/>
    <property type="molecule type" value="Genomic_DNA"/>
</dbReference>
<dbReference type="Proteomes" id="UP000739538">
    <property type="component" value="Unassembled WGS sequence"/>
</dbReference>
<dbReference type="InterPro" id="IPR041698">
    <property type="entry name" value="Methyltransf_25"/>
</dbReference>
<reference evidence="5" key="1">
    <citation type="submission" date="2020-04" db="EMBL/GenBank/DDBJ databases">
        <authorList>
            <person name="Zhang T."/>
        </authorList>
    </citation>
    <scope>NUCLEOTIDE SEQUENCE</scope>
    <source>
        <strain evidence="5">HKST-UBA02</strain>
    </source>
</reference>
<comment type="caution">
    <text evidence="5">The sequence shown here is derived from an EMBL/GenBank/DDBJ whole genome shotgun (WGS) entry which is preliminary data.</text>
</comment>
<dbReference type="CDD" id="cd02440">
    <property type="entry name" value="AdoMet_MTases"/>
    <property type="match status" value="1"/>
</dbReference>
<feature type="region of interest" description="Disordered" evidence="3">
    <location>
        <begin position="123"/>
        <end position="162"/>
    </location>
</feature>
<dbReference type="Gene3D" id="2.20.130.10">
    <property type="entry name" value="CAC2371-like domains"/>
    <property type="match status" value="1"/>
</dbReference>
<dbReference type="InterPro" id="IPR029063">
    <property type="entry name" value="SAM-dependent_MTases_sf"/>
</dbReference>
<dbReference type="Pfam" id="PF13649">
    <property type="entry name" value="Methyltransf_25"/>
    <property type="match status" value="1"/>
</dbReference>
<name>A0A956SG65_UNCEI</name>
<protein>
    <submittedName>
        <fullName evidence="5">Class I SAM-dependent methyltransferase</fullName>
    </submittedName>
</protein>
<feature type="domain" description="Methyltransferase" evidence="4">
    <location>
        <begin position="53"/>
        <end position="121"/>
    </location>
</feature>
<proteinExistence type="predicted"/>
<dbReference type="Gene3D" id="3.40.50.150">
    <property type="entry name" value="Vaccinia Virus protein VP39"/>
    <property type="match status" value="2"/>
</dbReference>
<accession>A0A956SG65</accession>
<keyword evidence="1 5" id="KW-0489">Methyltransferase</keyword>
<organism evidence="5 6">
    <name type="scientific">Eiseniibacteriota bacterium</name>
    <dbReference type="NCBI Taxonomy" id="2212470"/>
    <lineage>
        <taxon>Bacteria</taxon>
        <taxon>Candidatus Eiseniibacteriota</taxon>
    </lineage>
</organism>
<dbReference type="GO" id="GO:0032259">
    <property type="term" value="P:methylation"/>
    <property type="evidence" value="ECO:0007669"/>
    <property type="project" value="UniProtKB-KW"/>
</dbReference>
<evidence type="ECO:0000256" key="2">
    <source>
        <dbReference type="ARBA" id="ARBA00022679"/>
    </source>
</evidence>
<dbReference type="AlphaFoldDB" id="A0A956SG65"/>
<evidence type="ECO:0000256" key="1">
    <source>
        <dbReference type="ARBA" id="ARBA00022603"/>
    </source>
</evidence>
<reference evidence="5" key="2">
    <citation type="journal article" date="2021" name="Microbiome">
        <title>Successional dynamics and alternative stable states in a saline activated sludge microbial community over 9 years.</title>
        <authorList>
            <person name="Wang Y."/>
            <person name="Ye J."/>
            <person name="Ju F."/>
            <person name="Liu L."/>
            <person name="Boyd J.A."/>
            <person name="Deng Y."/>
            <person name="Parks D.H."/>
            <person name="Jiang X."/>
            <person name="Yin X."/>
            <person name="Woodcroft B.J."/>
            <person name="Tyson G.W."/>
            <person name="Hugenholtz P."/>
            <person name="Polz M.F."/>
            <person name="Zhang T."/>
        </authorList>
    </citation>
    <scope>NUCLEOTIDE SEQUENCE</scope>
    <source>
        <strain evidence="5">HKST-UBA02</strain>
    </source>
</reference>
<gene>
    <name evidence="5" type="ORF">KDA27_26840</name>
</gene>
<evidence type="ECO:0000313" key="5">
    <source>
        <dbReference type="EMBL" id="MCA9759440.1"/>
    </source>
</evidence>
<evidence type="ECO:0000313" key="6">
    <source>
        <dbReference type="Proteomes" id="UP000739538"/>
    </source>
</evidence>
<keyword evidence="2" id="KW-0808">Transferase</keyword>
<feature type="compositionally biased region" description="Polar residues" evidence="3">
    <location>
        <begin position="136"/>
        <end position="160"/>
    </location>
</feature>
<evidence type="ECO:0000256" key="3">
    <source>
        <dbReference type="SAM" id="MobiDB-lite"/>
    </source>
</evidence>
<evidence type="ECO:0000259" key="4">
    <source>
        <dbReference type="Pfam" id="PF13649"/>
    </source>
</evidence>